<evidence type="ECO:0000256" key="1">
    <source>
        <dbReference type="SAM" id="MobiDB-lite"/>
    </source>
</evidence>
<organism evidence="2 3">
    <name type="scientific">Rickenella mellea</name>
    <dbReference type="NCBI Taxonomy" id="50990"/>
    <lineage>
        <taxon>Eukaryota</taxon>
        <taxon>Fungi</taxon>
        <taxon>Dikarya</taxon>
        <taxon>Basidiomycota</taxon>
        <taxon>Agaricomycotina</taxon>
        <taxon>Agaricomycetes</taxon>
        <taxon>Hymenochaetales</taxon>
        <taxon>Rickenellaceae</taxon>
        <taxon>Rickenella</taxon>
    </lineage>
</organism>
<feature type="region of interest" description="Disordered" evidence="1">
    <location>
        <begin position="266"/>
        <end position="290"/>
    </location>
</feature>
<dbReference type="SUPFAM" id="SSF56112">
    <property type="entry name" value="Protein kinase-like (PK-like)"/>
    <property type="match status" value="1"/>
</dbReference>
<dbReference type="EMBL" id="ML170427">
    <property type="protein sequence ID" value="TDL13945.1"/>
    <property type="molecule type" value="Genomic_DNA"/>
</dbReference>
<dbReference type="Proteomes" id="UP000294933">
    <property type="component" value="Unassembled WGS sequence"/>
</dbReference>
<evidence type="ECO:0000313" key="3">
    <source>
        <dbReference type="Proteomes" id="UP000294933"/>
    </source>
</evidence>
<reference evidence="2 3" key="1">
    <citation type="submission" date="2018-06" db="EMBL/GenBank/DDBJ databases">
        <title>A transcriptomic atlas of mushroom development highlights an independent origin of complex multicellularity.</title>
        <authorList>
            <consortium name="DOE Joint Genome Institute"/>
            <person name="Krizsan K."/>
            <person name="Almasi E."/>
            <person name="Merenyi Z."/>
            <person name="Sahu N."/>
            <person name="Viragh M."/>
            <person name="Koszo T."/>
            <person name="Mondo S."/>
            <person name="Kiss B."/>
            <person name="Balint B."/>
            <person name="Kues U."/>
            <person name="Barry K."/>
            <person name="Hegedus J.C."/>
            <person name="Henrissat B."/>
            <person name="Johnson J."/>
            <person name="Lipzen A."/>
            <person name="Ohm R."/>
            <person name="Nagy I."/>
            <person name="Pangilinan J."/>
            <person name="Yan J."/>
            <person name="Xiong Y."/>
            <person name="Grigoriev I.V."/>
            <person name="Hibbett D.S."/>
            <person name="Nagy L.G."/>
        </authorList>
    </citation>
    <scope>NUCLEOTIDE SEQUENCE [LARGE SCALE GENOMIC DNA]</scope>
    <source>
        <strain evidence="2 3">SZMC22713</strain>
    </source>
</reference>
<dbReference type="OrthoDB" id="3261131at2759"/>
<proteinExistence type="predicted"/>
<accession>A0A4Y7PF41</accession>
<gene>
    <name evidence="2" type="ORF">BD410DRAFT_757435</name>
</gene>
<dbReference type="AlphaFoldDB" id="A0A4Y7PF41"/>
<feature type="non-terminal residue" evidence="2">
    <location>
        <position position="355"/>
    </location>
</feature>
<sequence length="355" mass="40376">MSFASQLKTSETASNPEWRQLLSKLLKIGIHEDQNADGTHPDGISTFDMTTLGENVPFFILEYKRILGEGGCDPSVLAGCSMRRAWIQVDMTIMRDRCCCPTLMIAGGGPWICVLGAVFTDKVIVQRLTEMMWIGLSSTSEDTRIHRFARVMMALRQNLPKLRDYYGKISATNILTFKEGFPHPRFYPYPTSFVEHGKLTHFDYLKMLENDPTCVTYLAKIRREEDKSSDINKLIVAKFVDRYGYDVHQFLATKYHSPQLRYYGPREVDDSLGNNTSPAPPTTASPGNLLNSPMNMVIMDYVKPHRRPADAHAQLEEILTDLHIEGYVFGDLREPNILFDKDGKVQLIDLNWAGR</sequence>
<dbReference type="VEuPathDB" id="FungiDB:BD410DRAFT_757435"/>
<dbReference type="InterPro" id="IPR011009">
    <property type="entry name" value="Kinase-like_dom_sf"/>
</dbReference>
<keyword evidence="3" id="KW-1185">Reference proteome</keyword>
<evidence type="ECO:0008006" key="4">
    <source>
        <dbReference type="Google" id="ProtNLM"/>
    </source>
</evidence>
<name>A0A4Y7PF41_9AGAM</name>
<evidence type="ECO:0000313" key="2">
    <source>
        <dbReference type="EMBL" id="TDL13945.1"/>
    </source>
</evidence>
<protein>
    <recommendedName>
        <fullName evidence="4">Protein kinase domain-containing protein</fullName>
    </recommendedName>
</protein>
<dbReference type="STRING" id="50990.A0A4Y7PF41"/>